<protein>
    <submittedName>
        <fullName evidence="8">DsbE family thiol:disulfide interchange protein</fullName>
    </submittedName>
</protein>
<dbReference type="InterPro" id="IPR050553">
    <property type="entry name" value="Thioredoxin_ResA/DsbE_sf"/>
</dbReference>
<dbReference type="PANTHER" id="PTHR42852">
    <property type="entry name" value="THIOL:DISULFIDE INTERCHANGE PROTEIN DSBE"/>
    <property type="match status" value="1"/>
</dbReference>
<dbReference type="GO" id="GO:0017004">
    <property type="term" value="P:cytochrome complex assembly"/>
    <property type="evidence" value="ECO:0007669"/>
    <property type="project" value="UniProtKB-KW"/>
</dbReference>
<dbReference type="GO" id="GO:0030288">
    <property type="term" value="C:outer membrane-bounded periplasmic space"/>
    <property type="evidence" value="ECO:0007669"/>
    <property type="project" value="InterPro"/>
</dbReference>
<dbReference type="InterPro" id="IPR013740">
    <property type="entry name" value="Redoxin"/>
</dbReference>
<dbReference type="RefSeq" id="WP_171559953.1">
    <property type="nucleotide sequence ID" value="NZ_JABFCS010000001.1"/>
</dbReference>
<dbReference type="GO" id="GO:0015036">
    <property type="term" value="F:disulfide oxidoreductase activity"/>
    <property type="evidence" value="ECO:0007669"/>
    <property type="project" value="InterPro"/>
</dbReference>
<name>A0A849KG61_9BURK</name>
<dbReference type="CDD" id="cd03010">
    <property type="entry name" value="TlpA_like_DsbE"/>
    <property type="match status" value="1"/>
</dbReference>
<evidence type="ECO:0000256" key="6">
    <source>
        <dbReference type="SAM" id="Phobius"/>
    </source>
</evidence>
<dbReference type="Pfam" id="PF08534">
    <property type="entry name" value="Redoxin"/>
    <property type="match status" value="1"/>
</dbReference>
<evidence type="ECO:0000256" key="2">
    <source>
        <dbReference type="ARBA" id="ARBA00007758"/>
    </source>
</evidence>
<dbReference type="InterPro" id="IPR017937">
    <property type="entry name" value="Thioredoxin_CS"/>
</dbReference>
<dbReference type="Gene3D" id="3.40.30.10">
    <property type="entry name" value="Glutaredoxin"/>
    <property type="match status" value="1"/>
</dbReference>
<comment type="subcellular location">
    <subcellularLocation>
        <location evidence="1">Cell envelope</location>
    </subcellularLocation>
</comment>
<dbReference type="PROSITE" id="PS51352">
    <property type="entry name" value="THIOREDOXIN_2"/>
    <property type="match status" value="1"/>
</dbReference>
<reference evidence="8 9" key="1">
    <citation type="submission" date="2020-05" db="EMBL/GenBank/DDBJ databases">
        <authorList>
            <person name="Khan S.A."/>
            <person name="Jeon C.O."/>
            <person name="Chun B.H."/>
        </authorList>
    </citation>
    <scope>NUCLEOTIDE SEQUENCE [LARGE SCALE GENOMIC DNA]</scope>
    <source>
        <strain evidence="8 9">B156</strain>
    </source>
</reference>
<evidence type="ECO:0000256" key="1">
    <source>
        <dbReference type="ARBA" id="ARBA00004196"/>
    </source>
</evidence>
<sequence length="176" mass="19701">MKVKYLVPLAIFLVIAVFLGVGLTRDPRKLPSTMIDKPAPQFSLKQVQALDKDFSPADMKGQVWMLNVWASWCTACRVEHPLLVEIHNAKVVPVVGLDYKDKPEDALKFLQQQGDPYILSALDLEGRVGIDYGVYGVPETFIIDKNGRIRHKHVGPITPEALQKTILPMIAELKKS</sequence>
<dbReference type="Proteomes" id="UP000552954">
    <property type="component" value="Unassembled WGS sequence"/>
</dbReference>
<evidence type="ECO:0000259" key="7">
    <source>
        <dbReference type="PROSITE" id="PS51352"/>
    </source>
</evidence>
<evidence type="ECO:0000313" key="8">
    <source>
        <dbReference type="EMBL" id="NNU43905.1"/>
    </source>
</evidence>
<dbReference type="NCBIfam" id="TIGR00385">
    <property type="entry name" value="dsbE"/>
    <property type="match status" value="1"/>
</dbReference>
<keyword evidence="9" id="KW-1185">Reference proteome</keyword>
<dbReference type="InterPro" id="IPR013766">
    <property type="entry name" value="Thioredoxin_domain"/>
</dbReference>
<comment type="caution">
    <text evidence="8">The sequence shown here is derived from an EMBL/GenBank/DDBJ whole genome shotgun (WGS) entry which is preliminary data.</text>
</comment>
<keyword evidence="6" id="KW-0812">Transmembrane</keyword>
<dbReference type="EMBL" id="JABFCS010000001">
    <property type="protein sequence ID" value="NNU43905.1"/>
    <property type="molecule type" value="Genomic_DNA"/>
</dbReference>
<reference evidence="8 9" key="2">
    <citation type="submission" date="2020-06" db="EMBL/GenBank/DDBJ databases">
        <title>Ramlibacter rhizophilus sp. nov., isolated from rhizosphere soil of national flower Mugunghwa from South Korea.</title>
        <authorList>
            <person name="Zheng-Fei Y."/>
            <person name="Huan T."/>
        </authorList>
    </citation>
    <scope>NUCLEOTIDE SEQUENCE [LARGE SCALE GENOMIC DNA]</scope>
    <source>
        <strain evidence="8 9">B156</strain>
    </source>
</reference>
<dbReference type="InterPro" id="IPR004799">
    <property type="entry name" value="Periplasmic_diS_OxRdtase_DsbE"/>
</dbReference>
<dbReference type="PROSITE" id="PS00194">
    <property type="entry name" value="THIOREDOXIN_1"/>
    <property type="match status" value="1"/>
</dbReference>
<proteinExistence type="inferred from homology"/>
<keyword evidence="6" id="KW-1133">Transmembrane helix</keyword>
<dbReference type="PANTHER" id="PTHR42852:SF6">
    <property type="entry name" value="THIOL:DISULFIDE INTERCHANGE PROTEIN DSBE"/>
    <property type="match status" value="1"/>
</dbReference>
<evidence type="ECO:0000256" key="5">
    <source>
        <dbReference type="ARBA" id="ARBA00023284"/>
    </source>
</evidence>
<organism evidence="8 9">
    <name type="scientific">Ramlibacter montanisoli</name>
    <dbReference type="NCBI Taxonomy" id="2732512"/>
    <lineage>
        <taxon>Bacteria</taxon>
        <taxon>Pseudomonadati</taxon>
        <taxon>Pseudomonadota</taxon>
        <taxon>Betaproteobacteria</taxon>
        <taxon>Burkholderiales</taxon>
        <taxon>Comamonadaceae</taxon>
        <taxon>Ramlibacter</taxon>
    </lineage>
</organism>
<keyword evidence="6" id="KW-0472">Membrane</keyword>
<dbReference type="AlphaFoldDB" id="A0A849KG61"/>
<feature type="transmembrane region" description="Helical" evidence="6">
    <location>
        <begin position="6"/>
        <end position="24"/>
    </location>
</feature>
<feature type="domain" description="Thioredoxin" evidence="7">
    <location>
        <begin position="33"/>
        <end position="175"/>
    </location>
</feature>
<comment type="similarity">
    <text evidence="2">Belongs to the thioredoxin family. DsbE subfamily.</text>
</comment>
<keyword evidence="4" id="KW-1015">Disulfide bond</keyword>
<dbReference type="InterPro" id="IPR036249">
    <property type="entry name" value="Thioredoxin-like_sf"/>
</dbReference>
<evidence type="ECO:0000313" key="9">
    <source>
        <dbReference type="Proteomes" id="UP000552954"/>
    </source>
</evidence>
<dbReference type="SUPFAM" id="SSF52833">
    <property type="entry name" value="Thioredoxin-like"/>
    <property type="match status" value="1"/>
</dbReference>
<keyword evidence="5" id="KW-0676">Redox-active center</keyword>
<accession>A0A849KG61</accession>
<gene>
    <name evidence="8" type="ORF">HK415_13235</name>
</gene>
<evidence type="ECO:0000256" key="3">
    <source>
        <dbReference type="ARBA" id="ARBA00022748"/>
    </source>
</evidence>
<keyword evidence="3" id="KW-0201">Cytochrome c-type biogenesis</keyword>
<evidence type="ECO:0000256" key="4">
    <source>
        <dbReference type="ARBA" id="ARBA00023157"/>
    </source>
</evidence>